<dbReference type="EC" id="1.13.11.93" evidence="6"/>
<dbReference type="PANTHER" id="PTHR39479:SF2">
    <property type="entry name" value="2-OXOADIPATE DIOXYGENASE_DECARBOXYLASE"/>
    <property type="match status" value="1"/>
</dbReference>
<evidence type="ECO:0000256" key="8">
    <source>
        <dbReference type="ARBA" id="ARBA00035045"/>
    </source>
</evidence>
<evidence type="ECO:0000256" key="5">
    <source>
        <dbReference type="ARBA" id="ARBA00035013"/>
    </source>
</evidence>
<dbReference type="RefSeq" id="WP_149430705.1">
    <property type="nucleotide sequence ID" value="NZ_VLNY01000005.1"/>
</dbReference>
<keyword evidence="4" id="KW-0408">Iron</keyword>
<evidence type="ECO:0000256" key="1">
    <source>
        <dbReference type="ARBA" id="ARBA00001954"/>
    </source>
</evidence>
<dbReference type="InterPro" id="IPR047869">
    <property type="entry name" value="YdcJ_bac-like"/>
</dbReference>
<dbReference type="CDD" id="cd16348">
    <property type="entry name" value="VOC_YdcJ_like"/>
    <property type="match status" value="1"/>
</dbReference>
<gene>
    <name evidence="9" type="ORF">FOY51_13270</name>
</gene>
<dbReference type="EMBL" id="VLNY01000005">
    <property type="protein sequence ID" value="KAA0022650.1"/>
    <property type="molecule type" value="Genomic_DNA"/>
</dbReference>
<keyword evidence="10" id="KW-1185">Reference proteome</keyword>
<proteinExistence type="inferred from homology"/>
<comment type="cofactor">
    <cofactor evidence="1">
        <name>Fe(2+)</name>
        <dbReference type="ChEBI" id="CHEBI:29033"/>
    </cofactor>
</comment>
<dbReference type="GO" id="GO:0051213">
    <property type="term" value="F:dioxygenase activity"/>
    <property type="evidence" value="ECO:0007669"/>
    <property type="project" value="UniProtKB-KW"/>
</dbReference>
<dbReference type="InterPro" id="IPR009770">
    <property type="entry name" value="HGLS"/>
</dbReference>
<evidence type="ECO:0000313" key="10">
    <source>
        <dbReference type="Proteomes" id="UP000322244"/>
    </source>
</evidence>
<accession>A0A5A7S935</accession>
<evidence type="ECO:0000256" key="3">
    <source>
        <dbReference type="ARBA" id="ARBA00023002"/>
    </source>
</evidence>
<keyword evidence="3" id="KW-0560">Oxidoreductase</keyword>
<evidence type="ECO:0000256" key="4">
    <source>
        <dbReference type="ARBA" id="ARBA00023004"/>
    </source>
</evidence>
<organism evidence="9 10">
    <name type="scientific">Antrihabitans cavernicola</name>
    <dbReference type="NCBI Taxonomy" id="2495913"/>
    <lineage>
        <taxon>Bacteria</taxon>
        <taxon>Bacillati</taxon>
        <taxon>Actinomycetota</taxon>
        <taxon>Actinomycetes</taxon>
        <taxon>Mycobacteriales</taxon>
        <taxon>Nocardiaceae</taxon>
        <taxon>Antrihabitans</taxon>
    </lineage>
</organism>
<evidence type="ECO:0000256" key="7">
    <source>
        <dbReference type="ARBA" id="ARBA00035034"/>
    </source>
</evidence>
<name>A0A5A7S935_9NOCA</name>
<protein>
    <recommendedName>
        <fullName evidence="7">2-oxoadipate dioxygenase/decarboxylase</fullName>
        <ecNumber evidence="6">1.13.11.93</ecNumber>
    </recommendedName>
    <alternativeName>
        <fullName evidence="8">2-hydroxyglutarate synthase</fullName>
    </alternativeName>
</protein>
<dbReference type="Proteomes" id="UP000322244">
    <property type="component" value="Unassembled WGS sequence"/>
</dbReference>
<dbReference type="OrthoDB" id="4394119at2"/>
<evidence type="ECO:0000256" key="2">
    <source>
        <dbReference type="ARBA" id="ARBA00022964"/>
    </source>
</evidence>
<dbReference type="SMART" id="SM01150">
    <property type="entry name" value="DUF1338"/>
    <property type="match status" value="1"/>
</dbReference>
<keyword evidence="2" id="KW-0223">Dioxygenase</keyword>
<dbReference type="AlphaFoldDB" id="A0A5A7S935"/>
<evidence type="ECO:0000256" key="6">
    <source>
        <dbReference type="ARBA" id="ARBA00035023"/>
    </source>
</evidence>
<sequence>MTEIWELRSRFASALSLMYGREVPEYTTLVSVAEQVNADVAARDPHADRLGSLARVTAERHGAIRVGTPAELRDVATVFAAFGMYPVGFYDLRDAPVPVPVVSTAFRPIDADQLARNPFRVFTSMLAVHDRRFFDAELAQRLHRFLDRRTLFAPELLDLARQAAADCGLDEPEATRLISLATAVFALSDDPIDAAWYEELSQVSAVAADIGGVSSTHINHLTPRVLDIDELYRRMSERGITMIDEIQGPPAWSGPDVLLRQTSFRALAEPRRFLAADGTSYDGALRVRFGEVEARGIALTPAGREHYDALMDRNAPAADWDREFPNTEAQLESDGLAYFEYRVDEGAMVGDPIVYEDFLPRSAAGIFASNLADVNLANDTALGISAADSGYQNYDIAWLSNAIGVDVHDPYDLYRTQQERSRAHALAQLGRSGNVDTRGAR</sequence>
<comment type="caution">
    <text evidence="9">The sequence shown here is derived from an EMBL/GenBank/DDBJ whole genome shotgun (WGS) entry which is preliminary data.</text>
</comment>
<dbReference type="Gene3D" id="3.10.180.80">
    <property type="entry name" value="Uncharacterised protein PF07063, DUF1338"/>
    <property type="match status" value="1"/>
</dbReference>
<reference evidence="9 10" key="1">
    <citation type="submission" date="2019-07" db="EMBL/GenBank/DDBJ databases">
        <title>Rhodococcus cavernicolus sp. nov., isolated from a cave.</title>
        <authorList>
            <person name="Lee S.D."/>
        </authorList>
    </citation>
    <scope>NUCLEOTIDE SEQUENCE [LARGE SCALE GENOMIC DNA]</scope>
    <source>
        <strain evidence="9 10">C1-24</strain>
    </source>
</reference>
<evidence type="ECO:0000313" key="9">
    <source>
        <dbReference type="EMBL" id="KAA0022650.1"/>
    </source>
</evidence>
<dbReference type="PANTHER" id="PTHR39479">
    <property type="match status" value="1"/>
</dbReference>
<comment type="similarity">
    <text evidence="5">Belongs to the 2-oxoadipate dioxygenase/decarboxylase family.</text>
</comment>
<dbReference type="Pfam" id="PF07063">
    <property type="entry name" value="HGLS"/>
    <property type="match status" value="1"/>
</dbReference>